<reference evidence="2" key="4">
    <citation type="submission" date="2025-08" db="UniProtKB">
        <authorList>
            <consortium name="Ensembl"/>
        </authorList>
    </citation>
    <scope>IDENTIFICATION</scope>
</reference>
<accession>A0A671EYV1</accession>
<protein>
    <submittedName>
        <fullName evidence="2">Uncharacterized protein</fullName>
    </submittedName>
</protein>
<reference evidence="2 3" key="1">
    <citation type="journal article" date="2015" name="Annu Rev Anim Biosci">
        <title>The Genome 10K Project: a way forward.</title>
        <authorList>
            <person name="Koepfli K.P."/>
            <person name="Paten B."/>
            <person name="O'Brien S.J."/>
            <person name="Koepfli K.P."/>
            <person name="Paten B."/>
            <person name="Antunes A."/>
            <person name="Belov K."/>
            <person name="Bustamante C."/>
            <person name="Castoe T.A."/>
            <person name="Clawson H."/>
            <person name="Crawford A.J."/>
            <person name="Diekhans M."/>
            <person name="Distel D."/>
            <person name="Durbin R."/>
            <person name="Earl D."/>
            <person name="Fujita M.K."/>
            <person name="Gamble T."/>
            <person name="Georges A."/>
            <person name="Gemmell N."/>
            <person name="Gilbert M.T."/>
            <person name="Graves J.M."/>
            <person name="Green R.E."/>
            <person name="Hickey G."/>
            <person name="Jarvis E.D."/>
            <person name="Johnson W."/>
            <person name="Komissarov A."/>
            <person name="Korf I."/>
            <person name="Kuhn R."/>
            <person name="Larkin D.M."/>
            <person name="Lewin H."/>
            <person name="Lopez J.V."/>
            <person name="Ma J."/>
            <person name="Marques-Bonet T."/>
            <person name="Miller W."/>
            <person name="Murphy R."/>
            <person name="Pevzner P."/>
            <person name="Shapiro B."/>
            <person name="Steiner C."/>
            <person name="Tamazian G."/>
            <person name="Venkatesh B."/>
            <person name="Wang J."/>
            <person name="Wayne R."/>
            <person name="Wiley E."/>
            <person name="Yang H."/>
            <person name="Zhang G."/>
            <person name="Haussler D."/>
            <person name="Ryder O."/>
            <person name="O'Brien S.J."/>
        </authorList>
    </citation>
    <scope>NUCLEOTIDE SEQUENCE</scope>
</reference>
<dbReference type="PANTHER" id="PTHR14693:SF0">
    <property type="entry name" value="RIKEN CDNA 1700018B08 GENE"/>
    <property type="match status" value="1"/>
</dbReference>
<keyword evidence="3" id="KW-1185">Reference proteome</keyword>
<reference evidence="2 3" key="2">
    <citation type="journal article" date="2018" name="Annu Rev Anim Biosci">
        <title>Bat Biology, Genomes, and the Bat1K Project: To Generate Chromosome-Level Genomes for All Living Bat Species.</title>
        <authorList>
            <person name="Teeling E.C."/>
            <person name="Vernes S.C."/>
            <person name="Davalos L.M."/>
            <person name="Ray D.A."/>
            <person name="Gilbert M.T.P."/>
            <person name="Myers E."/>
        </authorList>
    </citation>
    <scope>NUCLEOTIDE SEQUENCE</scope>
</reference>
<dbReference type="PANTHER" id="PTHR14693">
    <property type="entry name" value="RIKEN CDNA 1700018B08"/>
    <property type="match status" value="1"/>
</dbReference>
<dbReference type="GeneTree" id="ENSGT00390000003910"/>
<evidence type="ECO:0000313" key="3">
    <source>
        <dbReference type="Proteomes" id="UP000472240"/>
    </source>
</evidence>
<proteinExistence type="predicted"/>
<dbReference type="AlphaFoldDB" id="A0A671EYV1"/>
<dbReference type="Proteomes" id="UP000472240">
    <property type="component" value="Chromosome 15"/>
</dbReference>
<reference evidence="3" key="3">
    <citation type="submission" date="2018-12" db="EMBL/GenBank/DDBJ databases">
        <title>G10K-VGP greater horseshoe bat female genome, primary haplotype.</title>
        <authorList>
            <person name="Teeling E."/>
            <person name="Myers G."/>
            <person name="Vernes S."/>
            <person name="Pippel M."/>
            <person name="Winkler S."/>
            <person name="Fedrigo O."/>
            <person name="Rhie A."/>
            <person name="Koren S."/>
            <person name="Phillippy A."/>
            <person name="Lewin H."/>
            <person name="Damas J."/>
            <person name="Howe K."/>
            <person name="Mountcastle J."/>
            <person name="Jarvis E.D."/>
        </authorList>
    </citation>
    <scope>NUCLEOTIDE SEQUENCE [LARGE SCALE GENOMIC DNA]</scope>
</reference>
<name>A0A671EYV1_RHIFE</name>
<dbReference type="InterPro" id="IPR027919">
    <property type="entry name" value="DUF4568"/>
</dbReference>
<dbReference type="InParanoid" id="A0A671EYV1"/>
<evidence type="ECO:0000256" key="1">
    <source>
        <dbReference type="SAM" id="MobiDB-lite"/>
    </source>
</evidence>
<reference evidence="2" key="5">
    <citation type="submission" date="2025-09" db="UniProtKB">
        <authorList>
            <consortium name="Ensembl"/>
        </authorList>
    </citation>
    <scope>IDENTIFICATION</scope>
</reference>
<evidence type="ECO:0000313" key="2">
    <source>
        <dbReference type="Ensembl" id="ENSRFEP00010018519.1"/>
    </source>
</evidence>
<dbReference type="Pfam" id="PF15132">
    <property type="entry name" value="DUF4568"/>
    <property type="match status" value="1"/>
</dbReference>
<organism evidence="2 3">
    <name type="scientific">Rhinolophus ferrumequinum</name>
    <name type="common">Greater horseshoe bat</name>
    <dbReference type="NCBI Taxonomy" id="59479"/>
    <lineage>
        <taxon>Eukaryota</taxon>
        <taxon>Metazoa</taxon>
        <taxon>Chordata</taxon>
        <taxon>Craniata</taxon>
        <taxon>Vertebrata</taxon>
        <taxon>Euteleostomi</taxon>
        <taxon>Mammalia</taxon>
        <taxon>Eutheria</taxon>
        <taxon>Laurasiatheria</taxon>
        <taxon>Chiroptera</taxon>
        <taxon>Yinpterochiroptera</taxon>
        <taxon>Rhinolophoidea</taxon>
        <taxon>Rhinolophidae</taxon>
        <taxon>Rhinolophinae</taxon>
        <taxon>Rhinolophus</taxon>
    </lineage>
</organism>
<sequence>ITTVSESRQELPEALGCPLSVSAHSHPERVWPGQKNTFQTFGKEVCLTDLSMCPAPSAIHGEPLCCECQARFRGHLPMPRTEAALPYWVPPSLRPQKKKPPGTQAPVITVGGSVTDASSSSGSSSSPVIRKGDWPWGVERAPRSSSCPSAS</sequence>
<feature type="region of interest" description="Disordered" evidence="1">
    <location>
        <begin position="90"/>
        <end position="151"/>
    </location>
</feature>
<dbReference type="Ensembl" id="ENSRFET00010020178.1">
    <property type="protein sequence ID" value="ENSRFEP00010018519.1"/>
    <property type="gene ID" value="ENSRFEG00010012472.1"/>
</dbReference>